<reference evidence="2 3" key="1">
    <citation type="journal article" date="2023" name="Plant Dis.">
        <title>First Report of Diplodia intermedia Causing Canker and Dieback Diseases on Apple Trees in Canada.</title>
        <authorList>
            <person name="Ellouze W."/>
            <person name="Ilyukhin E."/>
            <person name="Sulman M."/>
            <person name="Ali S."/>
        </authorList>
    </citation>
    <scope>NUCLEOTIDE SEQUENCE [LARGE SCALE GENOMIC DNA]</scope>
    <source>
        <strain evidence="2 3">M45-28</strain>
    </source>
</reference>
<dbReference type="SUPFAM" id="SSF102198">
    <property type="entry name" value="Putative cyclase"/>
    <property type="match status" value="1"/>
</dbReference>
<dbReference type="Gene3D" id="3.50.30.50">
    <property type="entry name" value="Putative cyclase"/>
    <property type="match status" value="1"/>
</dbReference>
<keyword evidence="3" id="KW-1185">Reference proteome</keyword>
<dbReference type="EMBL" id="JAKEKT020000062">
    <property type="protein sequence ID" value="KAL1639525.1"/>
    <property type="molecule type" value="Genomic_DNA"/>
</dbReference>
<protein>
    <recommendedName>
        <fullName evidence="4">Cyclase</fullName>
    </recommendedName>
</protein>
<evidence type="ECO:0000256" key="1">
    <source>
        <dbReference type="ARBA" id="ARBA00007865"/>
    </source>
</evidence>
<comment type="similarity">
    <text evidence="1">Belongs to the Cyclase 1 superfamily.</text>
</comment>
<proteinExistence type="inferred from homology"/>
<dbReference type="Pfam" id="PF04199">
    <property type="entry name" value="Cyclase"/>
    <property type="match status" value="1"/>
</dbReference>
<sequence length="258" mass="28444">MPALADWSFVSLPLNVPVLPMNPMRKSCSHNIVAKGYANDDESDISGPKANGKIGIQSKLSAKPQSAAIVLTHHTDIARSAITGRGVLLDWRRWALDNGIRYSPFESHAIPLEQLQAVAIEQNVTFRTGDILLVRSGWTEEYRKLGERDKIALARRKDRRFVGVEASREMIKWHWDNGFAAVAGDTNAYEVWPPTKPDGVALHEVFLSGWGMPIGEVWDLEALAACCNQLKRWTFFLSSTPLNLEGGVASPANAVAIS</sequence>
<comment type="caution">
    <text evidence="2">The sequence shown here is derived from an EMBL/GenBank/DDBJ whole genome shotgun (WGS) entry which is preliminary data.</text>
</comment>
<dbReference type="InterPro" id="IPR037175">
    <property type="entry name" value="KFase_sf"/>
</dbReference>
<gene>
    <name evidence="2" type="ORF">SLS58_007829</name>
</gene>
<dbReference type="PANTHER" id="PTHR34861">
    <property type="match status" value="1"/>
</dbReference>
<evidence type="ECO:0000313" key="2">
    <source>
        <dbReference type="EMBL" id="KAL1639525.1"/>
    </source>
</evidence>
<accession>A0ABR3TJK5</accession>
<dbReference type="InterPro" id="IPR007325">
    <property type="entry name" value="KFase/CYL"/>
</dbReference>
<evidence type="ECO:0000313" key="3">
    <source>
        <dbReference type="Proteomes" id="UP001521184"/>
    </source>
</evidence>
<organism evidence="2 3">
    <name type="scientific">Diplodia intermedia</name>
    <dbReference type="NCBI Taxonomy" id="856260"/>
    <lineage>
        <taxon>Eukaryota</taxon>
        <taxon>Fungi</taxon>
        <taxon>Dikarya</taxon>
        <taxon>Ascomycota</taxon>
        <taxon>Pezizomycotina</taxon>
        <taxon>Dothideomycetes</taxon>
        <taxon>Dothideomycetes incertae sedis</taxon>
        <taxon>Botryosphaeriales</taxon>
        <taxon>Botryosphaeriaceae</taxon>
        <taxon>Diplodia</taxon>
    </lineage>
</organism>
<dbReference type="Proteomes" id="UP001521184">
    <property type="component" value="Unassembled WGS sequence"/>
</dbReference>
<evidence type="ECO:0008006" key="4">
    <source>
        <dbReference type="Google" id="ProtNLM"/>
    </source>
</evidence>
<dbReference type="PANTHER" id="PTHR34861:SF11">
    <property type="entry name" value="CYCLASE"/>
    <property type="match status" value="1"/>
</dbReference>
<name>A0ABR3TJK5_9PEZI</name>